<evidence type="ECO:0000313" key="2">
    <source>
        <dbReference type="Proteomes" id="UP000717996"/>
    </source>
</evidence>
<comment type="caution">
    <text evidence="1">The sequence shown here is derived from an EMBL/GenBank/DDBJ whole genome shotgun (WGS) entry which is preliminary data.</text>
</comment>
<dbReference type="EMBL" id="JAANIT010000867">
    <property type="protein sequence ID" value="KAG1543878.1"/>
    <property type="molecule type" value="Genomic_DNA"/>
</dbReference>
<protein>
    <submittedName>
        <fullName evidence="1">Uncharacterized protein</fullName>
    </submittedName>
</protein>
<sequence length="141" mass="16069">MSNIFNQFKNNGDVYIIINAKRERSQSPALSNSSNSSVEVKRSKKINYFLGGGKKEWKPKEELLVKDINVTKAFKRFRQQSIGEVDRNNDINCLRILYFDKDTCNALKSLVRGLKPKLERAPTKAVVYCKNEADVGVVFGH</sequence>
<dbReference type="OrthoDB" id="2287442at2759"/>
<reference evidence="1" key="1">
    <citation type="journal article" date="2020" name="Microb. Genom.">
        <title>Genetic diversity of clinical and environmental Mucorales isolates obtained from an investigation of mucormycosis cases among solid organ transplant recipients.</title>
        <authorList>
            <person name="Nguyen M.H."/>
            <person name="Kaul D."/>
            <person name="Muto C."/>
            <person name="Cheng S.J."/>
            <person name="Richter R.A."/>
            <person name="Bruno V.M."/>
            <person name="Liu G."/>
            <person name="Beyhan S."/>
            <person name="Sundermann A.J."/>
            <person name="Mounaud S."/>
            <person name="Pasculle A.W."/>
            <person name="Nierman W.C."/>
            <person name="Driscoll E."/>
            <person name="Cumbie R."/>
            <person name="Clancy C.J."/>
            <person name="Dupont C.L."/>
        </authorList>
    </citation>
    <scope>NUCLEOTIDE SEQUENCE</scope>
    <source>
        <strain evidence="1">GL16</strain>
    </source>
</reference>
<evidence type="ECO:0000313" key="1">
    <source>
        <dbReference type="EMBL" id="KAG1543878.1"/>
    </source>
</evidence>
<dbReference type="Proteomes" id="UP000717996">
    <property type="component" value="Unassembled WGS sequence"/>
</dbReference>
<dbReference type="AlphaFoldDB" id="A0A9P6YB35"/>
<name>A0A9P6YB35_RHIOR</name>
<proteinExistence type="predicted"/>
<accession>A0A9P6YB35</accession>
<organism evidence="1 2">
    <name type="scientific">Rhizopus oryzae</name>
    <name type="common">Mucormycosis agent</name>
    <name type="synonym">Rhizopus arrhizus var. delemar</name>
    <dbReference type="NCBI Taxonomy" id="64495"/>
    <lineage>
        <taxon>Eukaryota</taxon>
        <taxon>Fungi</taxon>
        <taxon>Fungi incertae sedis</taxon>
        <taxon>Mucoromycota</taxon>
        <taxon>Mucoromycotina</taxon>
        <taxon>Mucoromycetes</taxon>
        <taxon>Mucorales</taxon>
        <taxon>Mucorineae</taxon>
        <taxon>Rhizopodaceae</taxon>
        <taxon>Rhizopus</taxon>
    </lineage>
</organism>
<gene>
    <name evidence="1" type="ORF">G6F51_006410</name>
</gene>